<organism evidence="11 12">
    <name type="scientific">Lithospermum erythrorhizon</name>
    <name type="common">Purple gromwell</name>
    <name type="synonym">Lithospermum officinale var. erythrorhizon</name>
    <dbReference type="NCBI Taxonomy" id="34254"/>
    <lineage>
        <taxon>Eukaryota</taxon>
        <taxon>Viridiplantae</taxon>
        <taxon>Streptophyta</taxon>
        <taxon>Embryophyta</taxon>
        <taxon>Tracheophyta</taxon>
        <taxon>Spermatophyta</taxon>
        <taxon>Magnoliopsida</taxon>
        <taxon>eudicotyledons</taxon>
        <taxon>Gunneridae</taxon>
        <taxon>Pentapetalae</taxon>
        <taxon>asterids</taxon>
        <taxon>lamiids</taxon>
        <taxon>Boraginales</taxon>
        <taxon>Boraginaceae</taxon>
        <taxon>Boraginoideae</taxon>
        <taxon>Lithospermeae</taxon>
        <taxon>Lithospermum</taxon>
    </lineage>
</organism>
<dbReference type="InterPro" id="IPR004342">
    <property type="entry name" value="EXS_C"/>
</dbReference>
<keyword evidence="5 9" id="KW-0812">Transmembrane</keyword>
<feature type="transmembrane region" description="Helical" evidence="9">
    <location>
        <begin position="478"/>
        <end position="502"/>
    </location>
</feature>
<dbReference type="Pfam" id="PF03124">
    <property type="entry name" value="EXS"/>
    <property type="match status" value="1"/>
</dbReference>
<feature type="region of interest" description="Disordered" evidence="8">
    <location>
        <begin position="167"/>
        <end position="215"/>
    </location>
</feature>
<dbReference type="GO" id="GO:0016036">
    <property type="term" value="P:cellular response to phosphate starvation"/>
    <property type="evidence" value="ECO:0007669"/>
    <property type="project" value="InterPro"/>
</dbReference>
<feature type="transmembrane region" description="Helical" evidence="9">
    <location>
        <begin position="434"/>
        <end position="457"/>
    </location>
</feature>
<dbReference type="GO" id="GO:0016020">
    <property type="term" value="C:membrane"/>
    <property type="evidence" value="ECO:0007669"/>
    <property type="project" value="InterPro"/>
</dbReference>
<reference evidence="11 12" key="1">
    <citation type="submission" date="2024-01" db="EMBL/GenBank/DDBJ databases">
        <title>The complete chloroplast genome sequence of Lithospermum erythrorhizon: insights into the phylogenetic relationship among Boraginaceae species and the maternal lineages of purple gromwells.</title>
        <authorList>
            <person name="Okada T."/>
            <person name="Watanabe K."/>
        </authorList>
    </citation>
    <scope>NUCLEOTIDE SEQUENCE [LARGE SCALE GENOMIC DNA]</scope>
</reference>
<name>A0AAV3Q523_LITER</name>
<dbReference type="Proteomes" id="UP001454036">
    <property type="component" value="Unassembled WGS sequence"/>
</dbReference>
<evidence type="ECO:0000256" key="8">
    <source>
        <dbReference type="SAM" id="MobiDB-lite"/>
    </source>
</evidence>
<dbReference type="Pfam" id="PF03105">
    <property type="entry name" value="SPX"/>
    <property type="match status" value="1"/>
</dbReference>
<dbReference type="InterPro" id="IPR004331">
    <property type="entry name" value="SPX_dom"/>
</dbReference>
<feature type="transmembrane region" description="Helical" evidence="9">
    <location>
        <begin position="393"/>
        <end position="414"/>
    </location>
</feature>
<evidence type="ECO:0000256" key="2">
    <source>
        <dbReference type="ARBA" id="ARBA00009665"/>
    </source>
</evidence>
<keyword evidence="3" id="KW-0813">Transport</keyword>
<feature type="transmembrane region" description="Helical" evidence="9">
    <location>
        <begin position="514"/>
        <end position="535"/>
    </location>
</feature>
<sequence>MVKFAKELEAQRIPEWKEAFVNYKQLKKHVKKIKQSRVPKHVENSINDCGRSVFDPVLFVVRKITSHLHSAGDKPEIIQVKCKIRKGEIDEKAGEGEGEDEDEVLYHTELTHLFSAEDEVKVFFETLDMELNKVNQFYKAKEAEFLERGEALNKQLQILHQLKQILSDRRRKNRSPMSRSFSFSRSFSSSGGNSDFSESPGSEYCDSPTNNSETNDDEVIASLEKNGINFVNSATRTKTKSGKPKMGLRIDIPNTTPTLTISSLTSILEELVNNPKKDGSRDYINRKKIQCAEKMIRNAFVELYRGLGLLKTYSSLNMVAFTKILKKFDKVSNERASASYLLAVKISHFISSDKVVRLMDEVESLFTQHFATNDRKKAMKFLKPQQQKDSHMVTFFVGLFTGSFVTLFTVYVILAHIGGMFTSRAVADYMETIYPVFSMFALLSLHLFMYGCNLFMWKSKRINYNFIFEYQASTALKYRDAFLICTCLMTSVVGAMVLHLVLLSKGFSPGEVDAIPGILLLCYSALLICPLNIFYRSTRYSFLKVLRNIVCSPFYKVLMVDFFMADQLTSQVIHQLHSGSNPDIF</sequence>
<dbReference type="InterPro" id="IPR034092">
    <property type="entry name" value="PHO1_SPX"/>
</dbReference>
<keyword evidence="4" id="KW-0592">Phosphate transport</keyword>
<feature type="domain" description="SPX" evidence="10">
    <location>
        <begin position="2"/>
        <end position="342"/>
    </location>
</feature>
<keyword evidence="6 9" id="KW-1133">Transmembrane helix</keyword>
<evidence type="ECO:0000256" key="3">
    <source>
        <dbReference type="ARBA" id="ARBA00022448"/>
    </source>
</evidence>
<protein>
    <submittedName>
        <fullName evidence="11">Secondary carrier transporter</fullName>
    </submittedName>
</protein>
<keyword evidence="12" id="KW-1185">Reference proteome</keyword>
<feature type="compositionally biased region" description="Low complexity" evidence="8">
    <location>
        <begin position="175"/>
        <end position="199"/>
    </location>
</feature>
<evidence type="ECO:0000313" key="11">
    <source>
        <dbReference type="EMBL" id="GAA0158338.1"/>
    </source>
</evidence>
<comment type="similarity">
    <text evidence="2">Belongs to the SYG1 (TC 2.A.94) family.</text>
</comment>
<dbReference type="InterPro" id="IPR052486">
    <property type="entry name" value="PHO1"/>
</dbReference>
<dbReference type="PANTHER" id="PTHR48477:SF1">
    <property type="entry name" value="PHOSPHATE TRANSPORTER PHO1"/>
    <property type="match status" value="1"/>
</dbReference>
<evidence type="ECO:0000256" key="9">
    <source>
        <dbReference type="SAM" id="Phobius"/>
    </source>
</evidence>
<accession>A0AAV3Q523</accession>
<evidence type="ECO:0000313" key="12">
    <source>
        <dbReference type="Proteomes" id="UP001454036"/>
    </source>
</evidence>
<dbReference type="AlphaFoldDB" id="A0AAV3Q523"/>
<dbReference type="EMBL" id="BAABME010003323">
    <property type="protein sequence ID" value="GAA0158338.1"/>
    <property type="molecule type" value="Genomic_DNA"/>
</dbReference>
<evidence type="ECO:0000256" key="5">
    <source>
        <dbReference type="ARBA" id="ARBA00022692"/>
    </source>
</evidence>
<evidence type="ECO:0000256" key="1">
    <source>
        <dbReference type="ARBA" id="ARBA00004127"/>
    </source>
</evidence>
<dbReference type="PANTHER" id="PTHR48477">
    <property type="entry name" value="PHOSPHATE TRANSPORTER PHO1"/>
    <property type="match status" value="1"/>
</dbReference>
<evidence type="ECO:0000256" key="6">
    <source>
        <dbReference type="ARBA" id="ARBA00022989"/>
    </source>
</evidence>
<keyword evidence="7 9" id="KW-0472">Membrane</keyword>
<evidence type="ECO:0000256" key="4">
    <source>
        <dbReference type="ARBA" id="ARBA00022592"/>
    </source>
</evidence>
<evidence type="ECO:0000256" key="7">
    <source>
        <dbReference type="ARBA" id="ARBA00023136"/>
    </source>
</evidence>
<comment type="caution">
    <text evidence="11">The sequence shown here is derived from an EMBL/GenBank/DDBJ whole genome shotgun (WGS) entry which is preliminary data.</text>
</comment>
<dbReference type="PROSITE" id="PS51382">
    <property type="entry name" value="SPX"/>
    <property type="match status" value="1"/>
</dbReference>
<evidence type="ECO:0000259" key="10">
    <source>
        <dbReference type="PROSITE" id="PS51382"/>
    </source>
</evidence>
<dbReference type="CDD" id="cd14476">
    <property type="entry name" value="SPX_PHO1_like"/>
    <property type="match status" value="1"/>
</dbReference>
<dbReference type="GO" id="GO:0012505">
    <property type="term" value="C:endomembrane system"/>
    <property type="evidence" value="ECO:0007669"/>
    <property type="project" value="UniProtKB-SubCell"/>
</dbReference>
<gene>
    <name evidence="11" type="ORF">LIER_15395</name>
</gene>
<dbReference type="GO" id="GO:0006817">
    <property type="term" value="P:phosphate ion transport"/>
    <property type="evidence" value="ECO:0007669"/>
    <property type="project" value="UniProtKB-KW"/>
</dbReference>
<proteinExistence type="inferred from homology"/>
<comment type="subcellular location">
    <subcellularLocation>
        <location evidence="1">Endomembrane system</location>
        <topology evidence="1">Multi-pass membrane protein</topology>
    </subcellularLocation>
</comment>